<dbReference type="VEuPathDB" id="VectorBase:BGLAX_027635"/>
<dbReference type="OrthoDB" id="343296at2759"/>
<evidence type="ECO:0000256" key="1">
    <source>
        <dbReference type="ARBA" id="ARBA00022737"/>
    </source>
</evidence>
<feature type="region of interest" description="Disordered" evidence="4">
    <location>
        <begin position="1"/>
        <end position="48"/>
    </location>
</feature>
<name>A0A2C9JGN8_BIOGL</name>
<dbReference type="GeneID" id="106057405"/>
<evidence type="ECO:0000259" key="5">
    <source>
        <dbReference type="PROSITE" id="PS50222"/>
    </source>
</evidence>
<dbReference type="InterPro" id="IPR011992">
    <property type="entry name" value="EF-hand-dom_pair"/>
</dbReference>
<evidence type="ECO:0000313" key="8">
    <source>
        <dbReference type="Proteomes" id="UP001165740"/>
    </source>
</evidence>
<sequence>MPGKKKSKKAGGKKKSKKGGKAGKKSSKSILKESKSLSAANQFVDNRPPLLRPGEKLVDLLKTHPVDEKEVNGIKVSSRVLEQLTAQDIRDLHIVFEIFDTNSDGTIGSADLRRALRTLGFKVKKDEANRIAHDGNVKAKNEIDFNEFLEIIIDKQSDTRDVYEDILKGFKMFDFDDAGSISIEKLKRACNLVGIKFTQKELEEMLEEADLNGDGKVDQTEFIQIMLQTNLF</sequence>
<keyword evidence="1" id="KW-0677">Repeat</keyword>
<dbReference type="SMART" id="SM00054">
    <property type="entry name" value="EFh"/>
    <property type="match status" value="3"/>
</dbReference>
<evidence type="ECO:0000256" key="2">
    <source>
        <dbReference type="ARBA" id="ARBA00022837"/>
    </source>
</evidence>
<dbReference type="GO" id="GO:0005509">
    <property type="term" value="F:calcium ion binding"/>
    <property type="evidence" value="ECO:0007669"/>
    <property type="project" value="InterPro"/>
</dbReference>
<dbReference type="EnsemblMetazoa" id="BGLB002279-RB">
    <property type="protein sequence ID" value="BGLB002279-PB"/>
    <property type="gene ID" value="BGLB002279"/>
</dbReference>
<dbReference type="FunFam" id="1.10.238.10:FF:000001">
    <property type="entry name" value="Calmodulin 1"/>
    <property type="match status" value="1"/>
</dbReference>
<keyword evidence="8" id="KW-1185">Reference proteome</keyword>
<dbReference type="Proteomes" id="UP000076420">
    <property type="component" value="Unassembled WGS sequence"/>
</dbReference>
<dbReference type="PROSITE" id="PS00018">
    <property type="entry name" value="EF_HAND_1"/>
    <property type="match status" value="2"/>
</dbReference>
<feature type="domain" description="EF-hand" evidence="5">
    <location>
        <begin position="197"/>
        <end position="232"/>
    </location>
</feature>
<dbReference type="KEGG" id="bgt:106057405"/>
<dbReference type="AlphaFoldDB" id="A0A2C9JGN8"/>
<dbReference type="VEuPathDB" id="VectorBase:BGLB002279"/>
<evidence type="ECO:0000256" key="3">
    <source>
        <dbReference type="ARBA" id="ARBA00023179"/>
    </source>
</evidence>
<dbReference type="InterPro" id="IPR002048">
    <property type="entry name" value="EF_hand_dom"/>
</dbReference>
<dbReference type="OMA" id="KGFSMFD"/>
<dbReference type="PANTHER" id="PTHR23048:SF59">
    <property type="entry name" value="EF-HAND SUPERFAMILY PROTEIN"/>
    <property type="match status" value="1"/>
</dbReference>
<evidence type="ECO:0000313" key="9">
    <source>
        <dbReference type="RefSeq" id="XP_013070032.1"/>
    </source>
</evidence>
<protein>
    <submittedName>
        <fullName evidence="9">Uncharacterized protein LOC106057405</fullName>
    </submittedName>
</protein>
<dbReference type="InterPro" id="IPR018247">
    <property type="entry name" value="EF_Hand_1_Ca_BS"/>
</dbReference>
<feature type="compositionally biased region" description="Basic residues" evidence="4">
    <location>
        <begin position="1"/>
        <end position="27"/>
    </location>
</feature>
<dbReference type="Proteomes" id="UP001165740">
    <property type="component" value="Chromosome 13"/>
</dbReference>
<dbReference type="GO" id="GO:0016460">
    <property type="term" value="C:myosin II complex"/>
    <property type="evidence" value="ECO:0007669"/>
    <property type="project" value="TreeGrafter"/>
</dbReference>
<organism evidence="6 7">
    <name type="scientific">Biomphalaria glabrata</name>
    <name type="common">Bloodfluke planorb</name>
    <name type="synonym">Freshwater snail</name>
    <dbReference type="NCBI Taxonomy" id="6526"/>
    <lineage>
        <taxon>Eukaryota</taxon>
        <taxon>Metazoa</taxon>
        <taxon>Spiralia</taxon>
        <taxon>Lophotrochozoa</taxon>
        <taxon>Mollusca</taxon>
        <taxon>Gastropoda</taxon>
        <taxon>Heterobranchia</taxon>
        <taxon>Euthyneura</taxon>
        <taxon>Panpulmonata</taxon>
        <taxon>Hygrophila</taxon>
        <taxon>Lymnaeoidea</taxon>
        <taxon>Planorbidae</taxon>
        <taxon>Biomphalaria</taxon>
    </lineage>
</organism>
<dbReference type="PROSITE" id="PS50222">
    <property type="entry name" value="EF_HAND_2"/>
    <property type="match status" value="3"/>
</dbReference>
<feature type="domain" description="EF-hand" evidence="5">
    <location>
        <begin position="87"/>
        <end position="122"/>
    </location>
</feature>
<dbReference type="STRING" id="6526.A0A2C9JGN8"/>
<reference evidence="9" key="2">
    <citation type="submission" date="2025-04" db="UniProtKB">
        <authorList>
            <consortium name="RefSeq"/>
        </authorList>
    </citation>
    <scope>IDENTIFICATION</scope>
</reference>
<proteinExistence type="predicted"/>
<keyword evidence="3" id="KW-0514">Muscle protein</keyword>
<feature type="domain" description="EF-hand" evidence="5">
    <location>
        <begin position="161"/>
        <end position="196"/>
    </location>
</feature>
<dbReference type="SUPFAM" id="SSF47473">
    <property type="entry name" value="EF-hand"/>
    <property type="match status" value="1"/>
</dbReference>
<evidence type="ECO:0000313" key="7">
    <source>
        <dbReference type="Proteomes" id="UP000076420"/>
    </source>
</evidence>
<reference evidence="6" key="1">
    <citation type="submission" date="2020-05" db="UniProtKB">
        <authorList>
            <consortium name="EnsemblMetazoa"/>
        </authorList>
    </citation>
    <scope>IDENTIFICATION</scope>
    <source>
        <strain evidence="6">BB02</strain>
    </source>
</reference>
<dbReference type="RefSeq" id="XP_013070032.1">
    <property type="nucleotide sequence ID" value="XM_013214578.2"/>
</dbReference>
<dbReference type="CDD" id="cd00051">
    <property type="entry name" value="EFh"/>
    <property type="match status" value="2"/>
</dbReference>
<dbReference type="Pfam" id="PF13499">
    <property type="entry name" value="EF-hand_7"/>
    <property type="match status" value="2"/>
</dbReference>
<accession>A0A2C9JGN8</accession>
<evidence type="ECO:0000313" key="6">
    <source>
        <dbReference type="EnsemblMetazoa" id="BGLB002279-PB"/>
    </source>
</evidence>
<gene>
    <name evidence="6" type="primary">106057405</name>
    <name evidence="9" type="synonym">LOC106057405</name>
</gene>
<evidence type="ECO:0000256" key="4">
    <source>
        <dbReference type="SAM" id="MobiDB-lite"/>
    </source>
</evidence>
<dbReference type="InterPro" id="IPR050230">
    <property type="entry name" value="CALM/Myosin/TropC-like"/>
</dbReference>
<dbReference type="PANTHER" id="PTHR23048">
    <property type="entry name" value="MYOSIN LIGHT CHAIN 1, 3"/>
    <property type="match status" value="1"/>
</dbReference>
<keyword evidence="2" id="KW-0106">Calcium</keyword>
<dbReference type="Gene3D" id="1.10.238.10">
    <property type="entry name" value="EF-hand"/>
    <property type="match status" value="2"/>
</dbReference>